<evidence type="ECO:0000313" key="1">
    <source>
        <dbReference type="EMBL" id="MED7828843.1"/>
    </source>
</evidence>
<dbReference type="RefSeq" id="WP_329513150.1">
    <property type="nucleotide sequence ID" value="NZ_BAAAYZ010000215.1"/>
</dbReference>
<gene>
    <name evidence="1" type="ORF">VXC91_45230</name>
</gene>
<keyword evidence="2" id="KW-1185">Reference proteome</keyword>
<organism evidence="1 2">
    <name type="scientific">Streptomyces chiangmaiensis</name>
    <dbReference type="NCBI Taxonomy" id="766497"/>
    <lineage>
        <taxon>Bacteria</taxon>
        <taxon>Bacillati</taxon>
        <taxon>Actinomycetota</taxon>
        <taxon>Actinomycetes</taxon>
        <taxon>Kitasatosporales</taxon>
        <taxon>Streptomycetaceae</taxon>
        <taxon>Streptomyces</taxon>
    </lineage>
</organism>
<evidence type="ECO:0008006" key="3">
    <source>
        <dbReference type="Google" id="ProtNLM"/>
    </source>
</evidence>
<protein>
    <recommendedName>
        <fullName evidence="3">HEAT repeat domain-containing protein</fullName>
    </recommendedName>
</protein>
<dbReference type="EMBL" id="JAYWVC010000528">
    <property type="protein sequence ID" value="MED7828843.1"/>
    <property type="molecule type" value="Genomic_DNA"/>
</dbReference>
<reference evidence="1" key="1">
    <citation type="submission" date="2024-01" db="EMBL/GenBank/DDBJ databases">
        <title>First draft genome sequence data of TA4-1, the type strain of Gram-positive actinobacterium Streptomyces chiangmaiensis.</title>
        <authorList>
            <person name="Yasawong M."/>
            <person name="Nantapong N."/>
        </authorList>
    </citation>
    <scope>NUCLEOTIDE SEQUENCE</scope>
    <source>
        <strain evidence="1">TA4-1</strain>
    </source>
</reference>
<name>A0ABU7FYZ0_9ACTN</name>
<proteinExistence type="predicted"/>
<dbReference type="Proteomes" id="UP001333996">
    <property type="component" value="Unassembled WGS sequence"/>
</dbReference>
<evidence type="ECO:0000313" key="2">
    <source>
        <dbReference type="Proteomes" id="UP001333996"/>
    </source>
</evidence>
<sequence length="156" mass="17800">MNRHNAMRDEPAEHLRFAACLSELEQVADADEADLVGAVLTDPDQAMAQSAVLRHLDRRATDLHLGPAYERWAESMTQATTRHPLLVRRLQEWTLFRAITLRQSWRPDVLLASSDWLQRKAAAASNADAIEILAERGRTKRIRNTARTSLKHQRSR</sequence>
<accession>A0ABU7FYZ0</accession>
<comment type="caution">
    <text evidence="1">The sequence shown here is derived from an EMBL/GenBank/DDBJ whole genome shotgun (WGS) entry which is preliminary data.</text>
</comment>